<keyword evidence="2" id="KW-1185">Reference proteome</keyword>
<dbReference type="RefSeq" id="WP_209795798.1">
    <property type="nucleotide sequence ID" value="NZ_JAGGJZ010000001.1"/>
</dbReference>
<evidence type="ECO:0008006" key="3">
    <source>
        <dbReference type="Google" id="ProtNLM"/>
    </source>
</evidence>
<reference evidence="1 2" key="1">
    <citation type="submission" date="2021-03" db="EMBL/GenBank/DDBJ databases">
        <title>Genomic Encyclopedia of Type Strains, Phase IV (KMG-IV): sequencing the most valuable type-strain genomes for metagenomic binning, comparative biology and taxonomic classification.</title>
        <authorList>
            <person name="Goeker M."/>
        </authorList>
    </citation>
    <scope>NUCLEOTIDE SEQUENCE [LARGE SCALE GENOMIC DNA]</scope>
    <source>
        <strain evidence="1 2">DSM 3984</strain>
    </source>
</reference>
<evidence type="ECO:0000313" key="1">
    <source>
        <dbReference type="EMBL" id="MBP1889095.1"/>
    </source>
</evidence>
<comment type="caution">
    <text evidence="1">The sequence shown here is derived from an EMBL/GenBank/DDBJ whole genome shotgun (WGS) entry which is preliminary data.</text>
</comment>
<sequence length="384" mass="41027">MENNNAKKLIGEIFNEIADGISTGSFGPKVKIGLTVLGSEHGIDEMISAAKLAKSKYKDFDIVLIGGNKIPDFEVIEATTPEESHHKMLELLESGYIDGCVTQHFDFPIGVSTVGKVLTPGKGKEMIIATTTGTTSTNRIEGMILNTIGGISVAKALGINEPKIGILNIEGARKVENLLKELKENGYNIEFAKSGRADGGAVMRGNDLLAGTPDVMICDSLTGNLLIKMFSSFTTGGYYETLGAGYGPGIGEDYNYLVNIVSRASGAPLICEALKYCATCAQNKVLEKANLEFKNAKNAKLDEIIAKGTTEKKIESKEIKMPPKKVVTEAIAGIDILELDNACKVLWSNSIYSESGMGCTGPVVLVAKEDIDNALKILTSEGYK</sequence>
<evidence type="ECO:0000313" key="2">
    <source>
        <dbReference type="Proteomes" id="UP000783390"/>
    </source>
</evidence>
<dbReference type="Pfam" id="PF02504">
    <property type="entry name" value="FA_synthesis"/>
    <property type="match status" value="1"/>
</dbReference>
<dbReference type="Gene3D" id="3.40.718.10">
    <property type="entry name" value="Isopropylmalate Dehydrogenase"/>
    <property type="match status" value="1"/>
</dbReference>
<accession>A0ABS4EYM2</accession>
<dbReference type="Proteomes" id="UP000783390">
    <property type="component" value="Unassembled WGS sequence"/>
</dbReference>
<dbReference type="PIRSF" id="PIRSF036593">
    <property type="entry name" value="GrdD"/>
    <property type="match status" value="1"/>
</dbReference>
<proteinExistence type="predicted"/>
<dbReference type="InterPro" id="IPR012116">
    <property type="entry name" value="Gly_reductase_pC_asu"/>
</dbReference>
<dbReference type="InterPro" id="IPR003664">
    <property type="entry name" value="FA_synthesis"/>
</dbReference>
<gene>
    <name evidence="1" type="ORF">J2Z53_000674</name>
</gene>
<organism evidence="1 2">
    <name type="scientific">Clostridium moniliforme</name>
    <dbReference type="NCBI Taxonomy" id="39489"/>
    <lineage>
        <taxon>Bacteria</taxon>
        <taxon>Bacillati</taxon>
        <taxon>Bacillota</taxon>
        <taxon>Clostridia</taxon>
        <taxon>Eubacteriales</taxon>
        <taxon>Clostridiaceae</taxon>
        <taxon>Clostridium</taxon>
    </lineage>
</organism>
<dbReference type="EMBL" id="JAGGJZ010000001">
    <property type="protein sequence ID" value="MBP1889095.1"/>
    <property type="molecule type" value="Genomic_DNA"/>
</dbReference>
<dbReference type="SUPFAM" id="SSF53659">
    <property type="entry name" value="Isocitrate/Isopropylmalate dehydrogenase-like"/>
    <property type="match status" value="1"/>
</dbReference>
<protein>
    <recommendedName>
        <fullName evidence="3">Glycine reductase</fullName>
    </recommendedName>
</protein>
<name>A0ABS4EYM2_9CLOT</name>
<dbReference type="NCBIfam" id="NF040747">
    <property type="entry name" value="reduct_C_alpha"/>
    <property type="match status" value="1"/>
</dbReference>